<dbReference type="GO" id="GO:0005975">
    <property type="term" value="P:carbohydrate metabolic process"/>
    <property type="evidence" value="ECO:0007669"/>
    <property type="project" value="InterPro"/>
</dbReference>
<dbReference type="Pfam" id="PF03746">
    <property type="entry name" value="LamB_YcsF"/>
    <property type="match status" value="1"/>
</dbReference>
<comment type="caution">
    <text evidence="1">The sequence shown here is derived from an EMBL/GenBank/DDBJ whole genome shotgun (WGS) entry which is preliminary data.</text>
</comment>
<protein>
    <submittedName>
        <fullName evidence="1">UPF0271 protein</fullName>
    </submittedName>
</protein>
<dbReference type="Gene3D" id="3.20.20.370">
    <property type="entry name" value="Glycoside hydrolase/deacetylase"/>
    <property type="match status" value="1"/>
</dbReference>
<evidence type="ECO:0000313" key="1">
    <source>
        <dbReference type="EMBL" id="RED63829.1"/>
    </source>
</evidence>
<dbReference type="SUPFAM" id="SSF88713">
    <property type="entry name" value="Glycoside hydrolase/deacetylase"/>
    <property type="match status" value="1"/>
</dbReference>
<dbReference type="CDD" id="cd10787">
    <property type="entry name" value="LamB_YcsF_like"/>
    <property type="match status" value="1"/>
</dbReference>
<dbReference type="PANTHER" id="PTHR30292">
    <property type="entry name" value="UNCHARACTERIZED PROTEIN YBGL-RELATED"/>
    <property type="match status" value="1"/>
</dbReference>
<accession>A0A3D9IQN1</accession>
<dbReference type="InterPro" id="IPR005501">
    <property type="entry name" value="LamB/YcsF/PxpA-like"/>
</dbReference>
<dbReference type="PANTHER" id="PTHR30292:SF0">
    <property type="entry name" value="5-OXOPROLINASE SUBUNIT A"/>
    <property type="match status" value="1"/>
</dbReference>
<evidence type="ECO:0000313" key="2">
    <source>
        <dbReference type="Proteomes" id="UP000256869"/>
    </source>
</evidence>
<gene>
    <name evidence="1" type="ORF">DFP95_10369</name>
</gene>
<dbReference type="NCBIfam" id="NF003814">
    <property type="entry name" value="PRK05406.1-3"/>
    <property type="match status" value="1"/>
</dbReference>
<dbReference type="RefSeq" id="WP_115991944.1">
    <property type="nucleotide sequence ID" value="NZ_QRDY01000003.1"/>
</dbReference>
<dbReference type="AlphaFoldDB" id="A0A3D9IQN1"/>
<keyword evidence="2" id="KW-1185">Reference proteome</keyword>
<reference evidence="1 2" key="1">
    <citation type="submission" date="2018-07" db="EMBL/GenBank/DDBJ databases">
        <title>Genomic Encyclopedia of Type Strains, Phase III (KMG-III): the genomes of soil and plant-associated and newly described type strains.</title>
        <authorList>
            <person name="Whitman W."/>
        </authorList>
    </citation>
    <scope>NUCLEOTIDE SEQUENCE [LARGE SCALE GENOMIC DNA]</scope>
    <source>
        <strain evidence="1 2">CECT 8236</strain>
    </source>
</reference>
<name>A0A3D9IQN1_9BACL</name>
<dbReference type="OrthoDB" id="9773478at2"/>
<dbReference type="Proteomes" id="UP000256869">
    <property type="component" value="Unassembled WGS sequence"/>
</dbReference>
<proteinExistence type="predicted"/>
<sequence>MKLIDLNADLGEGYESDERILAYVSSANIACGFHAGDAHTIRKTVESCLNRGVAIGAHPGLPDRPGFGRREMAITPQEARDYILYQVGAVQAFVIAAGGRLRHVKLHGALYHMASNDRQMAASIADAIHHLGPDLMIYGLAGSELHVAASVKRLEFIAEGFADRAYLSDGSLVPRNQPGAVFEDTGTIVRQALRLVEDARVRTLCLHGDTPQAAEHSELISRTLEASGVRIQSPGRI</sequence>
<dbReference type="EMBL" id="QRDY01000003">
    <property type="protein sequence ID" value="RED63829.1"/>
    <property type="molecule type" value="Genomic_DNA"/>
</dbReference>
<dbReference type="InterPro" id="IPR011330">
    <property type="entry name" value="Glyco_hydro/deAcase_b/a-brl"/>
</dbReference>
<organism evidence="1 2">
    <name type="scientific">Cohnella lupini</name>
    <dbReference type="NCBI Taxonomy" id="1294267"/>
    <lineage>
        <taxon>Bacteria</taxon>
        <taxon>Bacillati</taxon>
        <taxon>Bacillota</taxon>
        <taxon>Bacilli</taxon>
        <taxon>Bacillales</taxon>
        <taxon>Paenibacillaceae</taxon>
        <taxon>Cohnella</taxon>
    </lineage>
</organism>